<dbReference type="EMBL" id="CP019070">
    <property type="protein sequence ID" value="APW65512.1"/>
    <property type="molecule type" value="Genomic_DNA"/>
</dbReference>
<organism evidence="2 3">
    <name type="scientific">Poseidonibacter parvus</name>
    <dbReference type="NCBI Taxonomy" id="1850254"/>
    <lineage>
        <taxon>Bacteria</taxon>
        <taxon>Pseudomonadati</taxon>
        <taxon>Campylobacterota</taxon>
        <taxon>Epsilonproteobacteria</taxon>
        <taxon>Campylobacterales</taxon>
        <taxon>Arcobacteraceae</taxon>
        <taxon>Poseidonibacter</taxon>
    </lineage>
</organism>
<evidence type="ECO:0000313" key="3">
    <source>
        <dbReference type="Proteomes" id="UP000186074"/>
    </source>
</evidence>
<sequence>MITEESYLKKLIKGKISLSITFWLWFVFISLMINFFIDNSFNEVEFHRNNSEMFFSITIYFLIFIYSIFIFIAVQKSALNYIGNKLWSFLARVIITINLFFSLFQAYDLLRVYFFEDYAIKSEINNFKKSLPLKVDSFSYLINIDIKEKNIYYTYLLDNIEANSKLNINKFKSQVQDSLCEDENTLKLLKKDYVLDYTYVDKNEEKFTNIITNKLSCGKSIYDLEILREILRNEN</sequence>
<gene>
    <name evidence="2" type="ORF">LPB137_06470</name>
</gene>
<dbReference type="KEGG" id="alp:LPB137_06470"/>
<dbReference type="RefSeq" id="WP_076085969.1">
    <property type="nucleotide sequence ID" value="NZ_CP019070.1"/>
</dbReference>
<dbReference type="Proteomes" id="UP000186074">
    <property type="component" value="Chromosome"/>
</dbReference>
<feature type="transmembrane region" description="Helical" evidence="1">
    <location>
        <begin position="57"/>
        <end position="74"/>
    </location>
</feature>
<dbReference type="Gene3D" id="3.30.300.250">
    <property type="match status" value="1"/>
</dbReference>
<evidence type="ECO:0000313" key="2">
    <source>
        <dbReference type="EMBL" id="APW65512.1"/>
    </source>
</evidence>
<feature type="transmembrane region" description="Helical" evidence="1">
    <location>
        <begin position="16"/>
        <end position="37"/>
    </location>
</feature>
<evidence type="ECO:0000256" key="1">
    <source>
        <dbReference type="SAM" id="Phobius"/>
    </source>
</evidence>
<keyword evidence="1" id="KW-0472">Membrane</keyword>
<keyword evidence="1" id="KW-0812">Transmembrane</keyword>
<dbReference type="OrthoDB" id="5344329at2"/>
<dbReference type="STRING" id="1850254.LPB137_06470"/>
<accession>A0A1P8KLV6</accession>
<dbReference type="AlphaFoldDB" id="A0A1P8KLV6"/>
<keyword evidence="3" id="KW-1185">Reference proteome</keyword>
<name>A0A1P8KLV6_9BACT</name>
<feature type="transmembrane region" description="Helical" evidence="1">
    <location>
        <begin position="86"/>
        <end position="107"/>
    </location>
</feature>
<reference evidence="2 3" key="1">
    <citation type="submission" date="2017-01" db="EMBL/GenBank/DDBJ databases">
        <title>Genome sequencing of Arcobacter sp. LPB0137.</title>
        <authorList>
            <person name="Lee G.-W."/>
            <person name="Yi H."/>
        </authorList>
    </citation>
    <scope>NUCLEOTIDE SEQUENCE [LARGE SCALE GENOMIC DNA]</scope>
    <source>
        <strain evidence="2 3">LPB0137</strain>
    </source>
</reference>
<protein>
    <submittedName>
        <fullName evidence="2">Uncharacterized protein</fullName>
    </submittedName>
</protein>
<keyword evidence="1" id="KW-1133">Transmembrane helix</keyword>
<proteinExistence type="predicted"/>